<proteinExistence type="predicted"/>
<evidence type="ECO:0000313" key="3">
    <source>
        <dbReference type="Proteomes" id="UP000191200"/>
    </source>
</evidence>
<keyword evidence="3" id="KW-1185">Reference proteome</keyword>
<dbReference type="Gene3D" id="3.40.630.30">
    <property type="match status" value="1"/>
</dbReference>
<dbReference type="OrthoDB" id="9797178at2"/>
<evidence type="ECO:0000259" key="1">
    <source>
        <dbReference type="PROSITE" id="PS51186"/>
    </source>
</evidence>
<organism evidence="2 3">
    <name type="scientific">Vagococcus teuberi</name>
    <dbReference type="NCBI Taxonomy" id="519472"/>
    <lineage>
        <taxon>Bacteria</taxon>
        <taxon>Bacillati</taxon>
        <taxon>Bacillota</taxon>
        <taxon>Bacilli</taxon>
        <taxon>Lactobacillales</taxon>
        <taxon>Enterococcaceae</taxon>
        <taxon>Vagococcus</taxon>
    </lineage>
</organism>
<dbReference type="InterPro" id="IPR000182">
    <property type="entry name" value="GNAT_dom"/>
</dbReference>
<feature type="domain" description="N-acetyltransferase" evidence="1">
    <location>
        <begin position="1"/>
        <end position="155"/>
    </location>
</feature>
<dbReference type="GO" id="GO:0016747">
    <property type="term" value="F:acyltransferase activity, transferring groups other than amino-acyl groups"/>
    <property type="evidence" value="ECO:0007669"/>
    <property type="project" value="InterPro"/>
</dbReference>
<dbReference type="CDD" id="cd04301">
    <property type="entry name" value="NAT_SF"/>
    <property type="match status" value="1"/>
</dbReference>
<sequence>MKLRTIRNEDYKDVKEVITKAFERSNHGYNGEATLVETIRELPTYNQELEVVAFVDNDIVGHGLLSEAVVKNDTNDLKGLVLAPLSVVTDYQNQGIGSHVMLELEKRAKETKHAFITILGDPSFYSRFGYVPAKNAHVSCPFDVPSEYLLMKKLKLEMIEGILFYNRAFG</sequence>
<gene>
    <name evidence="2" type="ORF">BHY08_05730</name>
</gene>
<dbReference type="Proteomes" id="UP000191200">
    <property type="component" value="Chromosome"/>
</dbReference>
<accession>A0A1J0A618</accession>
<dbReference type="STRING" id="519472.BHY08_05730"/>
<evidence type="ECO:0000313" key="2">
    <source>
        <dbReference type="EMBL" id="APB31372.1"/>
    </source>
</evidence>
<reference evidence="2 3" key="1">
    <citation type="submission" date="2016-09" db="EMBL/GenBank/DDBJ databases">
        <title>Vagococcus teuberi sp. nov., isolated from the Malian artisanal sour milk fene.</title>
        <authorList>
            <person name="Wullschleger S."/>
            <person name="Seifert C."/>
            <person name="Baumgartner S."/>
            <person name="Lacroix C."/>
            <person name="Bonfoh B."/>
            <person name="Stevens M.J."/>
            <person name="Meile L."/>
        </authorList>
    </citation>
    <scope>NUCLEOTIDE SEQUENCE [LARGE SCALE GENOMIC DNA]</scope>
    <source>
        <strain evidence="2 3">DSM 21459</strain>
    </source>
</reference>
<name>A0A1J0A618_9ENTE</name>
<protein>
    <recommendedName>
        <fullName evidence="1">N-acetyltransferase domain-containing protein</fullName>
    </recommendedName>
</protein>
<dbReference type="RefSeq" id="WP_071456966.1">
    <property type="nucleotide sequence ID" value="NZ_CP017267.1"/>
</dbReference>
<dbReference type="AlphaFoldDB" id="A0A1J0A618"/>
<dbReference type="Pfam" id="PF13527">
    <property type="entry name" value="Acetyltransf_9"/>
    <property type="match status" value="1"/>
</dbReference>
<dbReference type="InterPro" id="IPR016181">
    <property type="entry name" value="Acyl_CoA_acyltransferase"/>
</dbReference>
<dbReference type="KEGG" id="vte:BHY08_05730"/>
<dbReference type="PROSITE" id="PS51186">
    <property type="entry name" value="GNAT"/>
    <property type="match status" value="1"/>
</dbReference>
<dbReference type="SUPFAM" id="SSF55729">
    <property type="entry name" value="Acyl-CoA N-acyltransferases (Nat)"/>
    <property type="match status" value="1"/>
</dbReference>
<dbReference type="EMBL" id="CP017267">
    <property type="protein sequence ID" value="APB31372.1"/>
    <property type="molecule type" value="Genomic_DNA"/>
</dbReference>